<comment type="function">
    <text evidence="6">Component of the ESCRT-I complex, a regulator of vesicular trafficking process. Required for the sorting of endocytic ubiquitinated cargos into multivesicular bodies. May be involved in cell growth and differentiation.</text>
</comment>
<feature type="compositionally biased region" description="Pro residues" evidence="8">
    <location>
        <begin position="316"/>
        <end position="327"/>
    </location>
</feature>
<evidence type="ECO:0000259" key="9">
    <source>
        <dbReference type="PROSITE" id="PS51314"/>
    </source>
</evidence>
<protein>
    <recommendedName>
        <fullName evidence="9">VPS37 C-terminal domain-containing protein</fullName>
    </recommendedName>
</protein>
<dbReference type="GO" id="GO:0006623">
    <property type="term" value="P:protein targeting to vacuole"/>
    <property type="evidence" value="ECO:0007669"/>
    <property type="project" value="TreeGrafter"/>
</dbReference>
<feature type="compositionally biased region" description="Polar residues" evidence="8">
    <location>
        <begin position="1"/>
        <end position="26"/>
    </location>
</feature>
<dbReference type="GeneID" id="119728635"/>
<dbReference type="Pfam" id="PF07200">
    <property type="entry name" value="Mod_r"/>
    <property type="match status" value="1"/>
</dbReference>
<evidence type="ECO:0000256" key="6">
    <source>
        <dbReference type="ARBA" id="ARBA00025010"/>
    </source>
</evidence>
<dbReference type="InterPro" id="IPR037202">
    <property type="entry name" value="ESCRT_assembly_dom"/>
</dbReference>
<dbReference type="OMA" id="AMYSSHS"/>
<dbReference type="GO" id="GO:0043162">
    <property type="term" value="P:ubiquitin-dependent protein catabolic process via the multivesicular body sorting pathway"/>
    <property type="evidence" value="ECO:0007669"/>
    <property type="project" value="TreeGrafter"/>
</dbReference>
<dbReference type="RefSeq" id="XP_038056882.1">
    <property type="nucleotide sequence ID" value="XM_038200954.1"/>
</dbReference>
<feature type="region of interest" description="Disordered" evidence="8">
    <location>
        <begin position="261"/>
        <end position="344"/>
    </location>
</feature>
<dbReference type="GO" id="GO:0006612">
    <property type="term" value="P:protein targeting to membrane"/>
    <property type="evidence" value="ECO:0007669"/>
    <property type="project" value="TreeGrafter"/>
</dbReference>
<dbReference type="OrthoDB" id="10004364at2759"/>
<comment type="similarity">
    <text evidence="2">Belongs to the VPS37 family.</text>
</comment>
<keyword evidence="11" id="KW-1185">Reference proteome</keyword>
<evidence type="ECO:0000256" key="7">
    <source>
        <dbReference type="PROSITE-ProRule" id="PRU00646"/>
    </source>
</evidence>
<dbReference type="Gene3D" id="1.10.287.660">
    <property type="entry name" value="Helix hairpin bin"/>
    <property type="match status" value="1"/>
</dbReference>
<organism evidence="10 11">
    <name type="scientific">Patiria miniata</name>
    <name type="common">Bat star</name>
    <name type="synonym">Asterina miniata</name>
    <dbReference type="NCBI Taxonomy" id="46514"/>
    <lineage>
        <taxon>Eukaryota</taxon>
        <taxon>Metazoa</taxon>
        <taxon>Echinodermata</taxon>
        <taxon>Eleutherozoa</taxon>
        <taxon>Asterozoa</taxon>
        <taxon>Asteroidea</taxon>
        <taxon>Valvatacea</taxon>
        <taxon>Valvatida</taxon>
        <taxon>Asterinidae</taxon>
        <taxon>Patiria</taxon>
    </lineage>
</organism>
<evidence type="ECO:0000256" key="1">
    <source>
        <dbReference type="ARBA" id="ARBA00004633"/>
    </source>
</evidence>
<dbReference type="GO" id="GO:0031902">
    <property type="term" value="C:late endosome membrane"/>
    <property type="evidence" value="ECO:0007669"/>
    <property type="project" value="UniProtKB-SubCell"/>
</dbReference>
<evidence type="ECO:0000256" key="5">
    <source>
        <dbReference type="ARBA" id="ARBA00022927"/>
    </source>
</evidence>
<feature type="domain" description="VPS37 C-terminal" evidence="9">
    <location>
        <begin position="182"/>
        <end position="271"/>
    </location>
</feature>
<keyword evidence="3 7" id="KW-0813">Transport</keyword>
<name>A0A913ZZ88_PATMI</name>
<keyword evidence="5 7" id="KW-0653">Protein transport</keyword>
<proteinExistence type="inferred from homology"/>
<dbReference type="AlphaFoldDB" id="A0A913ZZ88"/>
<evidence type="ECO:0000256" key="8">
    <source>
        <dbReference type="SAM" id="MobiDB-lite"/>
    </source>
</evidence>
<dbReference type="EnsemblMetazoa" id="XM_038200954.1">
    <property type="protein sequence ID" value="XP_038056882.1"/>
    <property type="gene ID" value="LOC119728635"/>
</dbReference>
<feature type="compositionally biased region" description="Polar residues" evidence="8">
    <location>
        <begin position="291"/>
        <end position="306"/>
    </location>
</feature>
<feature type="compositionally biased region" description="Polar residues" evidence="8">
    <location>
        <begin position="261"/>
        <end position="284"/>
    </location>
</feature>
<evidence type="ECO:0000313" key="11">
    <source>
        <dbReference type="Proteomes" id="UP000887568"/>
    </source>
</evidence>
<dbReference type="PANTHER" id="PTHR13678">
    <property type="entry name" value="VACUOLAR PROTEIN SORTING-ASSOCIATED PROTEIN 37"/>
    <property type="match status" value="1"/>
</dbReference>
<dbReference type="PANTHER" id="PTHR13678:SF27">
    <property type="entry name" value="LD45836P"/>
    <property type="match status" value="1"/>
</dbReference>
<feature type="compositionally biased region" description="Pro residues" evidence="8">
    <location>
        <begin position="29"/>
        <end position="55"/>
    </location>
</feature>
<evidence type="ECO:0000256" key="2">
    <source>
        <dbReference type="ARBA" id="ARBA00007617"/>
    </source>
</evidence>
<dbReference type="Proteomes" id="UP000887568">
    <property type="component" value="Unplaced"/>
</dbReference>
<dbReference type="SUPFAM" id="SSF140111">
    <property type="entry name" value="Endosomal sorting complex assembly domain"/>
    <property type="match status" value="1"/>
</dbReference>
<keyword evidence="4" id="KW-0967">Endosome</keyword>
<dbReference type="InterPro" id="IPR029012">
    <property type="entry name" value="Helix_hairpin_bin_sf"/>
</dbReference>
<reference evidence="10" key="1">
    <citation type="submission" date="2022-11" db="UniProtKB">
        <authorList>
            <consortium name="EnsemblMetazoa"/>
        </authorList>
    </citation>
    <scope>IDENTIFICATION</scope>
</reference>
<evidence type="ECO:0000256" key="3">
    <source>
        <dbReference type="ARBA" id="ARBA00022448"/>
    </source>
</evidence>
<comment type="subcellular location">
    <subcellularLocation>
        <location evidence="1">Late endosome membrane</location>
        <topology evidence="1">Peripheral membrane protein</topology>
    </subcellularLocation>
</comment>
<dbReference type="GO" id="GO:0000813">
    <property type="term" value="C:ESCRT I complex"/>
    <property type="evidence" value="ECO:0007669"/>
    <property type="project" value="TreeGrafter"/>
</dbReference>
<dbReference type="InterPro" id="IPR009851">
    <property type="entry name" value="Mod_r"/>
</dbReference>
<feature type="region of interest" description="Disordered" evidence="8">
    <location>
        <begin position="1"/>
        <end position="100"/>
    </location>
</feature>
<sequence>MYSSHSYPYQLGSNQPPQQPAQYSSFTPQPTPHYPQPQPPQYPQPPSPQHPPRPSNVPHHQSQPEPPPRYTPFTPVDNSTVSMPLLQRQEPDPTTGNQEIGDPRFVLLWSMDTEELQCLLDNEEKFSEMVTNMEEVKQKKLEKEMSMAENRSLAEFNLSRGPRLNEGRSQFMTRLHEAHRLKDSYTVGKAKLDSVREQNSLDTALALMQASTANAEEESEEVADDFLKGDLTLEDFLDKFMPKRQTAHLRHIKAEKMQEILNQRQRASSTASSHQVAATQNSSMPPYGSPHHQQPQTSSYQHTSHGNPPYGYQPQRPAPRAPYPGPSYGPGAPSSMPTLGSYPH</sequence>
<evidence type="ECO:0000256" key="4">
    <source>
        <dbReference type="ARBA" id="ARBA00022753"/>
    </source>
</evidence>
<evidence type="ECO:0000313" key="10">
    <source>
        <dbReference type="EnsemblMetazoa" id="XP_038056882.1"/>
    </source>
</evidence>
<dbReference type="PROSITE" id="PS51314">
    <property type="entry name" value="VPS37_C"/>
    <property type="match status" value="1"/>
</dbReference>
<accession>A0A913ZZ88</accession>